<dbReference type="Proteomes" id="UP000006843">
    <property type="component" value="Chromosome I"/>
</dbReference>
<organism evidence="1 2">
    <name type="scientific">Pseudoalteromonas translucida (strain TAC 125)</name>
    <dbReference type="NCBI Taxonomy" id="326442"/>
    <lineage>
        <taxon>Bacteria</taxon>
        <taxon>Pseudomonadati</taxon>
        <taxon>Pseudomonadota</taxon>
        <taxon>Gammaproteobacteria</taxon>
        <taxon>Alteromonadales</taxon>
        <taxon>Pseudoalteromonadaceae</taxon>
        <taxon>Pseudoalteromonas</taxon>
    </lineage>
</organism>
<sequence length="45" mass="4943">MRLTQSLLANFKNSKTNKMLIAGGSRLGISKKIAGRCLVHKLIKC</sequence>
<keyword evidence="2" id="KW-1185">Reference proteome</keyword>
<protein>
    <submittedName>
        <fullName evidence="1">Orphan protein</fullName>
    </submittedName>
</protein>
<name>Q3IGQ4_PSET1</name>
<dbReference type="HOGENOM" id="CLU_3204138_0_0_6"/>
<reference evidence="1 2" key="1">
    <citation type="journal article" date="2005" name="Genome Res.">
        <title>Coping with cold: the genome of the versatile marine Antarctica bacterium Pseudoalteromonas haloplanktis TAC125.</title>
        <authorList>
            <person name="Medigue C."/>
            <person name="Krin E."/>
            <person name="Pascal G."/>
            <person name="Barbe V."/>
            <person name="Bernsel A."/>
            <person name="Bertin P."/>
            <person name="Cheung F."/>
            <person name="Cruveiller S."/>
            <person name="Damico S."/>
            <person name="Duilio A."/>
            <person name="Fang G."/>
            <person name="Feller G."/>
            <person name="Mangenot S."/>
            <person name="Marino G."/>
            <person name="Nilsson J."/>
            <person name="Parilli E."/>
            <person name="Rocha E."/>
            <person name="Rouy Z."/>
            <person name="Sekowska A."/>
            <person name="Tutino M.L."/>
            <person name="Vallenet D."/>
            <person name="von Heijne G."/>
            <person name="Danchin A."/>
        </authorList>
    </citation>
    <scope>NUCLEOTIDE SEQUENCE [LARGE SCALE GENOMIC DNA]</scope>
    <source>
        <strain evidence="2">TAC 125</strain>
    </source>
</reference>
<evidence type="ECO:0000313" key="1">
    <source>
        <dbReference type="EMBL" id="CAI86655.1"/>
    </source>
</evidence>
<dbReference type="STRING" id="326442.PSHAa1582"/>
<dbReference type="AlphaFoldDB" id="Q3IGQ4"/>
<dbReference type="EMBL" id="CR954246">
    <property type="protein sequence ID" value="CAI86655.1"/>
    <property type="molecule type" value="Genomic_DNA"/>
</dbReference>
<gene>
    <name evidence="1" type="ordered locus">PSHAa1582</name>
</gene>
<proteinExistence type="predicted"/>
<evidence type="ECO:0000313" key="2">
    <source>
        <dbReference type="Proteomes" id="UP000006843"/>
    </source>
</evidence>
<accession>Q3IGQ4</accession>
<dbReference type="KEGG" id="pha:PSHAa1582"/>